<dbReference type="PANTHER" id="PTHR43065:SF46">
    <property type="entry name" value="C4-DICARBOXYLATE TRANSPORT SENSOR PROTEIN DCTB"/>
    <property type="match status" value="1"/>
</dbReference>
<dbReference type="InterPro" id="IPR003661">
    <property type="entry name" value="HisK_dim/P_dom"/>
</dbReference>
<dbReference type="PROSITE" id="PS50113">
    <property type="entry name" value="PAC"/>
    <property type="match status" value="1"/>
</dbReference>
<dbReference type="EC" id="2.7.13.3" evidence="2"/>
<dbReference type="InterPro" id="IPR036097">
    <property type="entry name" value="HisK_dim/P_sf"/>
</dbReference>
<evidence type="ECO:0000259" key="10">
    <source>
        <dbReference type="PROSITE" id="PS50109"/>
    </source>
</evidence>
<gene>
    <name evidence="13" type="ORF">RGQ13_19695</name>
</gene>
<evidence type="ECO:0000313" key="14">
    <source>
        <dbReference type="Proteomes" id="UP001258994"/>
    </source>
</evidence>
<dbReference type="EMBL" id="CP134145">
    <property type="protein sequence ID" value="WNC72317.1"/>
    <property type="molecule type" value="Genomic_DNA"/>
</dbReference>
<keyword evidence="4" id="KW-0808">Transferase</keyword>
<dbReference type="InterPro" id="IPR011006">
    <property type="entry name" value="CheY-like_superfamily"/>
</dbReference>
<name>A0ABY9TU33_9GAMM</name>
<feature type="modified residue" description="4-aspartylphosphate" evidence="9">
    <location>
        <position position="444"/>
    </location>
</feature>
<keyword evidence="5" id="KW-0547">Nucleotide-binding</keyword>
<dbReference type="InterPro" id="IPR036890">
    <property type="entry name" value="HATPase_C_sf"/>
</dbReference>
<dbReference type="SUPFAM" id="SSF52172">
    <property type="entry name" value="CheY-like"/>
    <property type="match status" value="2"/>
</dbReference>
<feature type="domain" description="PAC" evidence="12">
    <location>
        <begin position="83"/>
        <end position="139"/>
    </location>
</feature>
<dbReference type="SMART" id="SM00387">
    <property type="entry name" value="HATPase_c"/>
    <property type="match status" value="1"/>
</dbReference>
<evidence type="ECO:0000256" key="7">
    <source>
        <dbReference type="ARBA" id="ARBA00022840"/>
    </source>
</evidence>
<evidence type="ECO:0000256" key="8">
    <source>
        <dbReference type="ARBA" id="ARBA00023012"/>
    </source>
</evidence>
<comment type="catalytic activity">
    <reaction evidence="1">
        <text>ATP + protein L-histidine = ADP + protein N-phospho-L-histidine.</text>
        <dbReference type="EC" id="2.7.13.3"/>
    </reaction>
</comment>
<evidence type="ECO:0000259" key="12">
    <source>
        <dbReference type="PROSITE" id="PS50113"/>
    </source>
</evidence>
<dbReference type="RefSeq" id="WP_348391436.1">
    <property type="nucleotide sequence ID" value="NZ_CP134145.1"/>
</dbReference>
<evidence type="ECO:0000256" key="3">
    <source>
        <dbReference type="ARBA" id="ARBA00022553"/>
    </source>
</evidence>
<evidence type="ECO:0000259" key="11">
    <source>
        <dbReference type="PROSITE" id="PS50110"/>
    </source>
</evidence>
<keyword evidence="14" id="KW-1185">Reference proteome</keyword>
<evidence type="ECO:0000256" key="1">
    <source>
        <dbReference type="ARBA" id="ARBA00000085"/>
    </source>
</evidence>
<evidence type="ECO:0000313" key="13">
    <source>
        <dbReference type="EMBL" id="WNC72317.1"/>
    </source>
</evidence>
<evidence type="ECO:0000256" key="5">
    <source>
        <dbReference type="ARBA" id="ARBA00022741"/>
    </source>
</evidence>
<feature type="domain" description="Response regulatory" evidence="11">
    <location>
        <begin position="393"/>
        <end position="511"/>
    </location>
</feature>
<dbReference type="InterPro" id="IPR000014">
    <property type="entry name" value="PAS"/>
</dbReference>
<dbReference type="Pfam" id="PF02518">
    <property type="entry name" value="HATPase_c"/>
    <property type="match status" value="1"/>
</dbReference>
<dbReference type="Gene3D" id="3.40.50.2300">
    <property type="match status" value="2"/>
</dbReference>
<evidence type="ECO:0000256" key="6">
    <source>
        <dbReference type="ARBA" id="ARBA00022777"/>
    </source>
</evidence>
<dbReference type="SUPFAM" id="SSF47384">
    <property type="entry name" value="Homodimeric domain of signal transducing histidine kinase"/>
    <property type="match status" value="1"/>
</dbReference>
<evidence type="ECO:0000256" key="4">
    <source>
        <dbReference type="ARBA" id="ARBA00022679"/>
    </source>
</evidence>
<dbReference type="Pfam" id="PF00072">
    <property type="entry name" value="Response_reg"/>
    <property type="match status" value="2"/>
</dbReference>
<accession>A0ABY9TU33</accession>
<evidence type="ECO:0000256" key="2">
    <source>
        <dbReference type="ARBA" id="ARBA00012438"/>
    </source>
</evidence>
<keyword evidence="8" id="KW-0902">Two-component regulatory system</keyword>
<feature type="modified residue" description="4-aspartylphosphate" evidence="9">
    <location>
        <position position="580"/>
    </location>
</feature>
<dbReference type="InterPro" id="IPR000700">
    <property type="entry name" value="PAS-assoc_C"/>
</dbReference>
<evidence type="ECO:0000256" key="9">
    <source>
        <dbReference type="PROSITE-ProRule" id="PRU00169"/>
    </source>
</evidence>
<keyword evidence="3 9" id="KW-0597">Phosphoprotein</keyword>
<feature type="domain" description="Histidine kinase" evidence="10">
    <location>
        <begin position="152"/>
        <end position="371"/>
    </location>
</feature>
<dbReference type="SUPFAM" id="SSF55874">
    <property type="entry name" value="ATPase domain of HSP90 chaperone/DNA topoisomerase II/histidine kinase"/>
    <property type="match status" value="1"/>
</dbReference>
<dbReference type="InterPro" id="IPR035965">
    <property type="entry name" value="PAS-like_dom_sf"/>
</dbReference>
<protein>
    <recommendedName>
        <fullName evidence="2">histidine kinase</fullName>
        <ecNumber evidence="2">2.7.13.3</ecNumber>
    </recommendedName>
</protein>
<dbReference type="SMART" id="SM00448">
    <property type="entry name" value="REC"/>
    <property type="match status" value="2"/>
</dbReference>
<dbReference type="Gene3D" id="1.10.287.130">
    <property type="match status" value="1"/>
</dbReference>
<dbReference type="Gene3D" id="3.30.565.10">
    <property type="entry name" value="Histidine kinase-like ATPase, C-terminal domain"/>
    <property type="match status" value="1"/>
</dbReference>
<dbReference type="InterPro" id="IPR005467">
    <property type="entry name" value="His_kinase_dom"/>
</dbReference>
<dbReference type="InterPro" id="IPR001789">
    <property type="entry name" value="Sig_transdc_resp-reg_receiver"/>
</dbReference>
<dbReference type="InterPro" id="IPR013656">
    <property type="entry name" value="PAS_4"/>
</dbReference>
<organism evidence="13 14">
    <name type="scientific">Thalassotalea psychrophila</name>
    <dbReference type="NCBI Taxonomy" id="3065647"/>
    <lineage>
        <taxon>Bacteria</taxon>
        <taxon>Pseudomonadati</taxon>
        <taxon>Pseudomonadota</taxon>
        <taxon>Gammaproteobacteria</taxon>
        <taxon>Alteromonadales</taxon>
        <taxon>Colwelliaceae</taxon>
        <taxon>Thalassotalea</taxon>
    </lineage>
</organism>
<dbReference type="CDD" id="cd00130">
    <property type="entry name" value="PAS"/>
    <property type="match status" value="1"/>
</dbReference>
<dbReference type="InterPro" id="IPR004358">
    <property type="entry name" value="Sig_transdc_His_kin-like_C"/>
</dbReference>
<dbReference type="Gene3D" id="3.30.450.20">
    <property type="entry name" value="PAS domain"/>
    <property type="match status" value="1"/>
</dbReference>
<dbReference type="PANTHER" id="PTHR43065">
    <property type="entry name" value="SENSOR HISTIDINE KINASE"/>
    <property type="match status" value="1"/>
</dbReference>
<dbReference type="SUPFAM" id="SSF55785">
    <property type="entry name" value="PYP-like sensor domain (PAS domain)"/>
    <property type="match status" value="1"/>
</dbReference>
<dbReference type="SMART" id="SM00388">
    <property type="entry name" value="HisKA"/>
    <property type="match status" value="1"/>
</dbReference>
<dbReference type="CDD" id="cd00082">
    <property type="entry name" value="HisKA"/>
    <property type="match status" value="1"/>
</dbReference>
<keyword evidence="6" id="KW-0418">Kinase</keyword>
<feature type="domain" description="Response regulatory" evidence="11">
    <location>
        <begin position="531"/>
        <end position="645"/>
    </location>
</feature>
<keyword evidence="7" id="KW-0067">ATP-binding</keyword>
<dbReference type="NCBIfam" id="TIGR00229">
    <property type="entry name" value="sensory_box"/>
    <property type="match status" value="1"/>
</dbReference>
<sequence length="646" mass="71880">MSSSNSITQPSIKVFQAVLDALPFCVFWKDRNSVALGCNQALADVAGLKSPKDYIGKTDYELPWTTEEADFFRECDRRVIESGKAELNIIESQRQANGKIAWLETSKIPLTDTNGEIIGILGAFHDITERKRLEDENIANQKLESLGTLAAGLAHDFNNILMMILGSSQLAKLKMANGADNADIDELLSNIENATSQASVLTEKFMNYSEHGAVTKTVCNLSEMLEEITSFIQSSVNSKIKYEIHDNKGDLYADVNQIHQVLNNLLINAAQASKNNEDITVAIKNCEVNGEDLPDLRSGNYFAISIKDNGIGIPNEHKEDIFKPYFTTKEYGHGLGLSSCLTIVKNHNGTITVESEIDLGSTFTVYLPIRGQNQHIEPMHQPFSNNIMPGSGRILYVEDDANTQEATFEMLKELGYQIQCFSCVQPAVDFIQQHSDDFDLVITDFIIGNDLQGGIEILDSVRQIRADCPVVLITGYFQSLEERAESKPQFSFIAQKPVGIAKISQIVNRFILSTNNANSTKKNPIATNVKTILIVDDEPLIVQFLATYLNYHDYEVITAKSGEIALNKLNEQTVDLIITDQNMPYMTGIELSQEVKQLFPNIPIIISSGYNKEIGDHNIEEFGVSYFHKKGSNNEELLNSIIKLLP</sequence>
<dbReference type="Pfam" id="PF08448">
    <property type="entry name" value="PAS_4"/>
    <property type="match status" value="1"/>
</dbReference>
<dbReference type="Proteomes" id="UP001258994">
    <property type="component" value="Chromosome"/>
</dbReference>
<reference evidence="14" key="1">
    <citation type="submission" date="2023-09" db="EMBL/GenBank/DDBJ databases">
        <authorList>
            <person name="Li S."/>
            <person name="Li X."/>
            <person name="Zhang C."/>
            <person name="Zhao Z."/>
        </authorList>
    </citation>
    <scope>NUCLEOTIDE SEQUENCE [LARGE SCALE GENOMIC DNA]</scope>
    <source>
        <strain evidence="14">SQ149</strain>
    </source>
</reference>
<proteinExistence type="predicted"/>
<dbReference type="CDD" id="cd00075">
    <property type="entry name" value="HATPase"/>
    <property type="match status" value="1"/>
</dbReference>
<dbReference type="PROSITE" id="PS50109">
    <property type="entry name" value="HIS_KIN"/>
    <property type="match status" value="1"/>
</dbReference>
<dbReference type="CDD" id="cd00156">
    <property type="entry name" value="REC"/>
    <property type="match status" value="1"/>
</dbReference>
<dbReference type="InterPro" id="IPR003594">
    <property type="entry name" value="HATPase_dom"/>
</dbReference>
<dbReference type="PROSITE" id="PS50110">
    <property type="entry name" value="RESPONSE_REGULATORY"/>
    <property type="match status" value="2"/>
</dbReference>
<dbReference type="PRINTS" id="PR00344">
    <property type="entry name" value="BCTRLSENSOR"/>
</dbReference>